<protein>
    <submittedName>
        <fullName evidence="2">Uncharacterized protein</fullName>
    </submittedName>
</protein>
<evidence type="ECO:0000256" key="1">
    <source>
        <dbReference type="SAM" id="MobiDB-lite"/>
    </source>
</evidence>
<name>A0A392M6P1_9FABA</name>
<dbReference type="EMBL" id="LXQA010003210">
    <property type="protein sequence ID" value="MCH82104.1"/>
    <property type="molecule type" value="Genomic_DNA"/>
</dbReference>
<reference evidence="2 3" key="1">
    <citation type="journal article" date="2018" name="Front. Plant Sci.">
        <title>Red Clover (Trifolium pratense) and Zigzag Clover (T. medium) - A Picture of Genomic Similarities and Differences.</title>
        <authorList>
            <person name="Dluhosova J."/>
            <person name="Istvanek J."/>
            <person name="Nedelnik J."/>
            <person name="Repkova J."/>
        </authorList>
    </citation>
    <scope>NUCLEOTIDE SEQUENCE [LARGE SCALE GENOMIC DNA]</scope>
    <source>
        <strain evidence="3">cv. 10/8</strain>
        <tissue evidence="2">Leaf</tissue>
    </source>
</reference>
<feature type="region of interest" description="Disordered" evidence="1">
    <location>
        <begin position="22"/>
        <end position="56"/>
    </location>
</feature>
<organism evidence="2 3">
    <name type="scientific">Trifolium medium</name>
    <dbReference type="NCBI Taxonomy" id="97028"/>
    <lineage>
        <taxon>Eukaryota</taxon>
        <taxon>Viridiplantae</taxon>
        <taxon>Streptophyta</taxon>
        <taxon>Embryophyta</taxon>
        <taxon>Tracheophyta</taxon>
        <taxon>Spermatophyta</taxon>
        <taxon>Magnoliopsida</taxon>
        <taxon>eudicotyledons</taxon>
        <taxon>Gunneridae</taxon>
        <taxon>Pentapetalae</taxon>
        <taxon>rosids</taxon>
        <taxon>fabids</taxon>
        <taxon>Fabales</taxon>
        <taxon>Fabaceae</taxon>
        <taxon>Papilionoideae</taxon>
        <taxon>50 kb inversion clade</taxon>
        <taxon>NPAAA clade</taxon>
        <taxon>Hologalegina</taxon>
        <taxon>IRL clade</taxon>
        <taxon>Trifolieae</taxon>
        <taxon>Trifolium</taxon>
    </lineage>
</organism>
<proteinExistence type="predicted"/>
<keyword evidence="3" id="KW-1185">Reference proteome</keyword>
<dbReference type="AlphaFoldDB" id="A0A392M6P1"/>
<sequence>MGNSSLNLLTKTPVLFKMVSSPSRINSDDENGRQIGRINGRRELVSWNQDGKGHEA</sequence>
<dbReference type="Proteomes" id="UP000265520">
    <property type="component" value="Unassembled WGS sequence"/>
</dbReference>
<accession>A0A392M6P1</accession>
<comment type="caution">
    <text evidence="2">The sequence shown here is derived from an EMBL/GenBank/DDBJ whole genome shotgun (WGS) entry which is preliminary data.</text>
</comment>
<evidence type="ECO:0000313" key="3">
    <source>
        <dbReference type="Proteomes" id="UP000265520"/>
    </source>
</evidence>
<gene>
    <name evidence="2" type="ORF">A2U01_0002901</name>
</gene>
<evidence type="ECO:0000313" key="2">
    <source>
        <dbReference type="EMBL" id="MCH82104.1"/>
    </source>
</evidence>